<comment type="caution">
    <text evidence="3">The sequence shown here is derived from an EMBL/GenBank/DDBJ whole genome shotgun (WGS) entry which is preliminary data.</text>
</comment>
<sequence length="247" mass="28127">MPNRISAVEIVKQSEQGYSIKPFIVRGDDGYTYFVKGVDKAGRHALISEALGAELGKRLSLPIPEWRLMDVPEQLIGFSAIPNVQDLRGGAAFASRAVENATDFLISHLSTTPVEQMRRVLLFDWWVQNGDRCLGEKGGNVNLIRGPQGELAVIDHNLAFDQGFDSADFLDRHVFRERRSDFRDYLVRQEYAQILSGALSDWDTITAVLPEDWIFRDRDLIDLTEPTLEARLKVLEMFREERFWGAL</sequence>
<accession>A0A108WZ60</accession>
<dbReference type="AlphaFoldDB" id="A0A108WZ60"/>
<gene>
    <name evidence="3" type="ORF">ALQ39_02316</name>
    <name evidence="2" type="ORF">PSE10A_46050</name>
</gene>
<dbReference type="InterPro" id="IPR046748">
    <property type="entry name" value="HipA_2"/>
</dbReference>
<dbReference type="Pfam" id="PF20613">
    <property type="entry name" value="HipA_2"/>
    <property type="match status" value="1"/>
</dbReference>
<evidence type="ECO:0000259" key="1">
    <source>
        <dbReference type="Pfam" id="PF20613"/>
    </source>
</evidence>
<dbReference type="Proteomes" id="UP000275613">
    <property type="component" value="Unassembled WGS sequence"/>
</dbReference>
<protein>
    <recommendedName>
        <fullName evidence="1">HipA-like kinase domain-containing protein</fullName>
    </recommendedName>
</protein>
<dbReference type="Proteomes" id="UP000630864">
    <property type="component" value="Unassembled WGS sequence"/>
</dbReference>
<dbReference type="EMBL" id="BMZW01000034">
    <property type="protein sequence ID" value="GFZ62094.1"/>
    <property type="molecule type" value="Genomic_DNA"/>
</dbReference>
<evidence type="ECO:0000313" key="4">
    <source>
        <dbReference type="Proteomes" id="UP000275613"/>
    </source>
</evidence>
<proteinExistence type="predicted"/>
<dbReference type="EMBL" id="RBPV01000276">
    <property type="protein sequence ID" value="RMO56779.1"/>
    <property type="molecule type" value="Genomic_DNA"/>
</dbReference>
<feature type="domain" description="HipA-like kinase" evidence="1">
    <location>
        <begin position="8"/>
        <end position="245"/>
    </location>
</feature>
<evidence type="ECO:0000313" key="3">
    <source>
        <dbReference type="EMBL" id="RMO56779.1"/>
    </source>
</evidence>
<evidence type="ECO:0000313" key="2">
    <source>
        <dbReference type="EMBL" id="GFZ62094.1"/>
    </source>
</evidence>
<reference evidence="3 4" key="1">
    <citation type="submission" date="2018-08" db="EMBL/GenBank/DDBJ databases">
        <title>Recombination of ecologically and evolutionarily significant loci maintains genetic cohesion in the Pseudomonas syringae species complex.</title>
        <authorList>
            <person name="Dillon M."/>
            <person name="Thakur S."/>
            <person name="Almeida R.N.D."/>
            <person name="Weir B.S."/>
            <person name="Guttman D.S."/>
        </authorList>
    </citation>
    <scope>NUCLEOTIDE SEQUENCE [LARGE SCALE GENOMIC DNA]</scope>
    <source>
        <strain evidence="3 4">ICMP 4316</strain>
    </source>
</reference>
<name>A0A108WZ60_PSEA0</name>
<organism evidence="3 4">
    <name type="scientific">Pseudomonas amygdali pv. eriobotryae</name>
    <dbReference type="NCBI Taxonomy" id="129137"/>
    <lineage>
        <taxon>Bacteria</taxon>
        <taxon>Pseudomonadati</taxon>
        <taxon>Pseudomonadota</taxon>
        <taxon>Gammaproteobacteria</taxon>
        <taxon>Pseudomonadales</taxon>
        <taxon>Pseudomonadaceae</taxon>
        <taxon>Pseudomonas</taxon>
        <taxon>Pseudomonas amygdali</taxon>
    </lineage>
</organism>
<dbReference type="RefSeq" id="WP_057421731.1">
    <property type="nucleotide sequence ID" value="NZ_BMZW01000034.1"/>
</dbReference>
<reference evidence="2" key="2">
    <citation type="submission" date="2020-09" db="EMBL/GenBank/DDBJ databases">
        <title>Pseudomonas syringae pv. eriobotryae genome sequence causing loquat canker disease.</title>
        <authorList>
            <person name="Fukuda S."/>
            <person name="Tashiro H."/>
            <person name="Nagano Y."/>
        </authorList>
    </citation>
    <scope>NUCLEOTIDE SEQUENCE</scope>
    <source>
        <strain evidence="2">AM001</strain>
    </source>
</reference>